<dbReference type="InterPro" id="IPR001816">
    <property type="entry name" value="Transl_elong_EFTs/EF1B"/>
</dbReference>
<organism evidence="8 9">
    <name type="scientific">Psilocybe cyanescens</name>
    <dbReference type="NCBI Taxonomy" id="93625"/>
    <lineage>
        <taxon>Eukaryota</taxon>
        <taxon>Fungi</taxon>
        <taxon>Dikarya</taxon>
        <taxon>Basidiomycota</taxon>
        <taxon>Agaricomycotina</taxon>
        <taxon>Agaricomycetes</taxon>
        <taxon>Agaricomycetidae</taxon>
        <taxon>Agaricales</taxon>
        <taxon>Agaricineae</taxon>
        <taxon>Strophariaceae</taxon>
        <taxon>Psilocybe</taxon>
    </lineage>
</organism>
<dbReference type="PANTHER" id="PTHR11741">
    <property type="entry name" value="ELONGATION FACTOR TS"/>
    <property type="match status" value="1"/>
</dbReference>
<dbReference type="SUPFAM" id="SSF46934">
    <property type="entry name" value="UBA-like"/>
    <property type="match status" value="1"/>
</dbReference>
<sequence length="333" mass="35401">MLARLYSSSASKVPISLIAELRKQTTVSLSKAREALSQSNGSIPDALEWLQHDLVSTGAAKAAKVSARPTTQGLIAQSLLSASTSPKGLPQSTLGGLRASVIELNCETDFVARNALFAALAADIAHTAAFLSEPGAPAPAPAQLAAFPLIPHADAGPQQHTPGATVASAIRDTIVKVGENIALRRAHTVVQDQLVSDSVLRLASYTHSPLHGLPCGPTSVLARLRISSPSLLEQWSNPDFAKDLGVLERSIARQLVAFDTRAVEYTPDLEHPEQALLNQPFITFQGELNGKPVKDVLSEWATTHGLSESKDSARVIDVLDFTKWTVGEPLPEQ</sequence>
<comment type="subcellular location">
    <subcellularLocation>
        <location evidence="6">Mitochondrion</location>
    </subcellularLocation>
</comment>
<dbReference type="FunCoup" id="A0A409VNR8">
    <property type="interactions" value="270"/>
</dbReference>
<name>A0A409VNR8_PSICY</name>
<accession>A0A409VNR8</accession>
<proteinExistence type="inferred from homology"/>
<dbReference type="InterPro" id="IPR018101">
    <property type="entry name" value="Transl_elong_Ts_CS"/>
</dbReference>
<feature type="domain" description="Translation elongation factor EFTs/EF1B dimerisation" evidence="7">
    <location>
        <begin position="99"/>
        <end position="228"/>
    </location>
</feature>
<comment type="function">
    <text evidence="6">Associates with the EF-Tu.GDP complex and induces the exchange of GDP to GTP. It remains bound to the aminoacyl-tRNA.EF-Tu.GTP complex up to the GTP hydrolysis stage on the ribosome.</text>
</comment>
<evidence type="ECO:0000259" key="7">
    <source>
        <dbReference type="Pfam" id="PF00889"/>
    </source>
</evidence>
<dbReference type="Gene3D" id="1.10.8.10">
    <property type="entry name" value="DNA helicase RuvA subunit, C-terminal domain"/>
    <property type="match status" value="1"/>
</dbReference>
<comment type="similarity">
    <text evidence="1 6">Belongs to the EF-Ts family.</text>
</comment>
<reference evidence="8 9" key="1">
    <citation type="journal article" date="2018" name="Evol. Lett.">
        <title>Horizontal gene cluster transfer increased hallucinogenic mushroom diversity.</title>
        <authorList>
            <person name="Reynolds H.T."/>
            <person name="Vijayakumar V."/>
            <person name="Gluck-Thaler E."/>
            <person name="Korotkin H.B."/>
            <person name="Matheny P.B."/>
            <person name="Slot J.C."/>
        </authorList>
    </citation>
    <scope>NUCLEOTIDE SEQUENCE [LARGE SCALE GENOMIC DNA]</scope>
    <source>
        <strain evidence="8 9">2631</strain>
    </source>
</reference>
<keyword evidence="5 6" id="KW-0496">Mitochondrion</keyword>
<evidence type="ECO:0000313" key="9">
    <source>
        <dbReference type="Proteomes" id="UP000283269"/>
    </source>
</evidence>
<dbReference type="InterPro" id="IPR009060">
    <property type="entry name" value="UBA-like_sf"/>
</dbReference>
<evidence type="ECO:0000256" key="4">
    <source>
        <dbReference type="ARBA" id="ARBA00022946"/>
    </source>
</evidence>
<dbReference type="InterPro" id="IPR014039">
    <property type="entry name" value="Transl_elong_EFTs/EF1B_dimer"/>
</dbReference>
<dbReference type="InterPro" id="IPR036402">
    <property type="entry name" value="EF-Ts_dimer_sf"/>
</dbReference>
<dbReference type="STRING" id="93625.A0A409VNR8"/>
<dbReference type="GO" id="GO:0003746">
    <property type="term" value="F:translation elongation factor activity"/>
    <property type="evidence" value="ECO:0007669"/>
    <property type="project" value="UniProtKB-UniRule"/>
</dbReference>
<dbReference type="GO" id="GO:0070125">
    <property type="term" value="P:mitochondrial translational elongation"/>
    <property type="evidence" value="ECO:0007669"/>
    <property type="project" value="TreeGrafter"/>
</dbReference>
<evidence type="ECO:0000313" key="8">
    <source>
        <dbReference type="EMBL" id="PPQ67914.1"/>
    </source>
</evidence>
<dbReference type="Proteomes" id="UP000283269">
    <property type="component" value="Unassembled WGS sequence"/>
</dbReference>
<dbReference type="PROSITE" id="PS01127">
    <property type="entry name" value="EF_TS_2"/>
    <property type="match status" value="1"/>
</dbReference>
<evidence type="ECO:0000256" key="6">
    <source>
        <dbReference type="HAMAP-Rule" id="MF_03135"/>
    </source>
</evidence>
<dbReference type="Gene3D" id="3.30.479.20">
    <property type="entry name" value="Elongation factor Ts, dimerisation domain"/>
    <property type="match status" value="2"/>
</dbReference>
<protein>
    <recommendedName>
        <fullName evidence="6">Elongation factor Ts, mitochondrial</fullName>
        <shortName evidence="6">EF-Ts</shortName>
        <shortName evidence="6">EF-TsMt</shortName>
    </recommendedName>
</protein>
<keyword evidence="2 6" id="KW-0251">Elongation factor</keyword>
<dbReference type="OrthoDB" id="277235at2759"/>
<keyword evidence="9" id="KW-1185">Reference proteome</keyword>
<keyword evidence="4" id="KW-0809">Transit peptide</keyword>
<evidence type="ECO:0000256" key="1">
    <source>
        <dbReference type="ARBA" id="ARBA00005532"/>
    </source>
</evidence>
<dbReference type="PANTHER" id="PTHR11741:SF0">
    <property type="entry name" value="ELONGATION FACTOR TS, MITOCHONDRIAL"/>
    <property type="match status" value="1"/>
</dbReference>
<evidence type="ECO:0000256" key="5">
    <source>
        <dbReference type="ARBA" id="ARBA00023128"/>
    </source>
</evidence>
<dbReference type="HAMAP" id="MF_00050">
    <property type="entry name" value="EF_Ts"/>
    <property type="match status" value="1"/>
</dbReference>
<dbReference type="AlphaFoldDB" id="A0A409VNR8"/>
<dbReference type="InParanoid" id="A0A409VNR8"/>
<dbReference type="GO" id="GO:0005739">
    <property type="term" value="C:mitochondrion"/>
    <property type="evidence" value="ECO:0007669"/>
    <property type="project" value="UniProtKB-SubCell"/>
</dbReference>
<evidence type="ECO:0000256" key="2">
    <source>
        <dbReference type="ARBA" id="ARBA00022768"/>
    </source>
</evidence>
<keyword evidence="3 6" id="KW-0648">Protein biosynthesis</keyword>
<dbReference type="Pfam" id="PF00889">
    <property type="entry name" value="EF_TS"/>
    <property type="match status" value="1"/>
</dbReference>
<evidence type="ECO:0000256" key="3">
    <source>
        <dbReference type="ARBA" id="ARBA00022917"/>
    </source>
</evidence>
<comment type="caution">
    <text evidence="8">The sequence shown here is derived from an EMBL/GenBank/DDBJ whole genome shotgun (WGS) entry which is preliminary data.</text>
</comment>
<gene>
    <name evidence="6" type="primary">TSF1</name>
    <name evidence="8" type="ORF">CVT25_000327</name>
</gene>
<dbReference type="EMBL" id="NHYD01003967">
    <property type="protein sequence ID" value="PPQ67914.1"/>
    <property type="molecule type" value="Genomic_DNA"/>
</dbReference>
<dbReference type="SUPFAM" id="SSF54713">
    <property type="entry name" value="Elongation factor Ts (EF-Ts), dimerisation domain"/>
    <property type="match status" value="1"/>
</dbReference>